<evidence type="ECO:0000313" key="2">
    <source>
        <dbReference type="EMBL" id="CAF4633073.1"/>
    </source>
</evidence>
<dbReference type="SUPFAM" id="SSF52058">
    <property type="entry name" value="L domain-like"/>
    <property type="match status" value="1"/>
</dbReference>
<sequence>YRESPQTIDLSYNYLKVVYLYGQTAYNLNLSSNYQLTLDNNIQLNLSQLKYIDLSNINFRSFENVNLFHNITTNRILILNNNHLDMKILNWNVFHPMSKYLTYLSLLGLLHYYY</sequence>
<accession>A0A816G199</accession>
<dbReference type="EMBL" id="CAJNOQ010059427">
    <property type="protein sequence ID" value="CAF1668103.1"/>
    <property type="molecule type" value="Genomic_DNA"/>
</dbReference>
<evidence type="ECO:0000313" key="3">
    <source>
        <dbReference type="Proteomes" id="UP000663829"/>
    </source>
</evidence>
<reference evidence="1" key="1">
    <citation type="submission" date="2021-02" db="EMBL/GenBank/DDBJ databases">
        <authorList>
            <person name="Nowell W R."/>
        </authorList>
    </citation>
    <scope>NUCLEOTIDE SEQUENCE</scope>
</reference>
<feature type="non-terminal residue" evidence="1">
    <location>
        <position position="1"/>
    </location>
</feature>
<protein>
    <submittedName>
        <fullName evidence="1">Uncharacterized protein</fullName>
    </submittedName>
</protein>
<dbReference type="Proteomes" id="UP000663829">
    <property type="component" value="Unassembled WGS sequence"/>
</dbReference>
<proteinExistence type="predicted"/>
<dbReference type="EMBL" id="CAJOBC010137216">
    <property type="protein sequence ID" value="CAF4633073.1"/>
    <property type="molecule type" value="Genomic_DNA"/>
</dbReference>
<comment type="caution">
    <text evidence="1">The sequence shown here is derived from an EMBL/GenBank/DDBJ whole genome shotgun (WGS) entry which is preliminary data.</text>
</comment>
<dbReference type="Proteomes" id="UP000681722">
    <property type="component" value="Unassembled WGS sequence"/>
</dbReference>
<organism evidence="1 3">
    <name type="scientific">Didymodactylos carnosus</name>
    <dbReference type="NCBI Taxonomy" id="1234261"/>
    <lineage>
        <taxon>Eukaryota</taxon>
        <taxon>Metazoa</taxon>
        <taxon>Spiralia</taxon>
        <taxon>Gnathifera</taxon>
        <taxon>Rotifera</taxon>
        <taxon>Eurotatoria</taxon>
        <taxon>Bdelloidea</taxon>
        <taxon>Philodinida</taxon>
        <taxon>Philodinidae</taxon>
        <taxon>Didymodactylos</taxon>
    </lineage>
</organism>
<dbReference type="AlphaFoldDB" id="A0A816G199"/>
<name>A0A816G199_9BILA</name>
<keyword evidence="3" id="KW-1185">Reference proteome</keyword>
<gene>
    <name evidence="1" type="ORF">GPM918_LOCUS46221</name>
    <name evidence="2" type="ORF">SRO942_LOCUS49912</name>
</gene>
<evidence type="ECO:0000313" key="1">
    <source>
        <dbReference type="EMBL" id="CAF1668103.1"/>
    </source>
</evidence>